<dbReference type="Pfam" id="PF25496">
    <property type="entry name" value="URGCP"/>
    <property type="match status" value="1"/>
</dbReference>
<keyword evidence="5" id="KW-0547">Nucleotide-binding</keyword>
<dbReference type="EMBL" id="JADWDJ010000011">
    <property type="protein sequence ID" value="KAG5273187.1"/>
    <property type="molecule type" value="Genomic_DNA"/>
</dbReference>
<keyword evidence="10" id="KW-1185">Reference proteome</keyword>
<dbReference type="InterPro" id="IPR027417">
    <property type="entry name" value="P-loop_NTPase"/>
</dbReference>
<dbReference type="PANTHER" id="PTHR22796">
    <property type="entry name" value="URG4-RELATED"/>
    <property type="match status" value="1"/>
</dbReference>
<evidence type="ECO:0000256" key="1">
    <source>
        <dbReference type="ARBA" id="ARBA00004123"/>
    </source>
</evidence>
<evidence type="ECO:0000256" key="4">
    <source>
        <dbReference type="ARBA" id="ARBA00022490"/>
    </source>
</evidence>
<keyword evidence="7" id="KW-0539">Nucleus</keyword>
<name>A0AAV6GIL1_9TELE</name>
<protein>
    <recommendedName>
        <fullName evidence="8">VLIG-type G domain-containing protein</fullName>
    </recommendedName>
</protein>
<dbReference type="InterPro" id="IPR058641">
    <property type="entry name" value="GVIN1_dom"/>
</dbReference>
<evidence type="ECO:0000256" key="5">
    <source>
        <dbReference type="ARBA" id="ARBA00022741"/>
    </source>
</evidence>
<keyword evidence="4" id="KW-0963">Cytoplasm</keyword>
<dbReference type="PANTHER" id="PTHR22796:SF6">
    <property type="entry name" value="INTERFERON-INDUCED VERY LARGE GTPASE 1-RELATED"/>
    <property type="match status" value="1"/>
</dbReference>
<dbReference type="Pfam" id="PF25683">
    <property type="entry name" value="URGCP_GTPase"/>
    <property type="match status" value="1"/>
</dbReference>
<comment type="similarity">
    <text evidence="3">Belongs to the TRAFAC class dynamin-like GTPase superfamily. Very large inducible GTPase (VLIG) family.</text>
</comment>
<dbReference type="Pfam" id="PF25974">
    <property type="entry name" value="URGCP_9th"/>
    <property type="match status" value="1"/>
</dbReference>
<reference evidence="9" key="1">
    <citation type="submission" date="2020-10" db="EMBL/GenBank/DDBJ databases">
        <title>Chromosome-scale genome assembly of the Allis shad, Alosa alosa.</title>
        <authorList>
            <person name="Margot Z."/>
            <person name="Christophe K."/>
            <person name="Cabau C."/>
            <person name="Louis A."/>
            <person name="Berthelot C."/>
            <person name="Parey E."/>
            <person name="Roest Crollius H."/>
            <person name="Montfort J."/>
            <person name="Robinson-Rechavi M."/>
            <person name="Bucao C."/>
            <person name="Bouchez O."/>
            <person name="Gislard M."/>
            <person name="Lluch J."/>
            <person name="Milhes M."/>
            <person name="Lampietro C."/>
            <person name="Lopez Roques C."/>
            <person name="Donnadieu C."/>
            <person name="Braasch I."/>
            <person name="Desvignes T."/>
            <person name="Postlethwait J."/>
            <person name="Bobe J."/>
            <person name="Guiguen Y."/>
        </authorList>
    </citation>
    <scope>NUCLEOTIDE SEQUENCE</scope>
    <source>
        <strain evidence="9">M-15738</strain>
        <tissue evidence="9">Blood</tissue>
    </source>
</reference>
<dbReference type="InterPro" id="IPR057365">
    <property type="entry name" value="URGCP"/>
</dbReference>
<evidence type="ECO:0000256" key="3">
    <source>
        <dbReference type="ARBA" id="ARBA00006828"/>
    </source>
</evidence>
<dbReference type="InterPro" id="IPR030383">
    <property type="entry name" value="G_VLIG_dom"/>
</dbReference>
<organism evidence="9 10">
    <name type="scientific">Alosa alosa</name>
    <name type="common">allis shad</name>
    <dbReference type="NCBI Taxonomy" id="278164"/>
    <lineage>
        <taxon>Eukaryota</taxon>
        <taxon>Metazoa</taxon>
        <taxon>Chordata</taxon>
        <taxon>Craniata</taxon>
        <taxon>Vertebrata</taxon>
        <taxon>Euteleostomi</taxon>
        <taxon>Actinopterygii</taxon>
        <taxon>Neopterygii</taxon>
        <taxon>Teleostei</taxon>
        <taxon>Clupei</taxon>
        <taxon>Clupeiformes</taxon>
        <taxon>Clupeoidei</taxon>
        <taxon>Clupeidae</taxon>
        <taxon>Alosa</taxon>
    </lineage>
</organism>
<gene>
    <name evidence="9" type="ORF">AALO_G00148620</name>
</gene>
<dbReference type="GO" id="GO:0005634">
    <property type="term" value="C:nucleus"/>
    <property type="evidence" value="ECO:0007669"/>
    <property type="project" value="UniProtKB-SubCell"/>
</dbReference>
<dbReference type="PROSITE" id="PS51717">
    <property type="entry name" value="G_VLIG"/>
    <property type="match status" value="1"/>
</dbReference>
<dbReference type="GO" id="GO:0005525">
    <property type="term" value="F:GTP binding"/>
    <property type="evidence" value="ECO:0007669"/>
    <property type="project" value="UniProtKB-KW"/>
</dbReference>
<comment type="subcellular location">
    <subcellularLocation>
        <location evidence="2">Cytoplasm</location>
    </subcellularLocation>
    <subcellularLocation>
        <location evidence="1">Nucleus</location>
    </subcellularLocation>
</comment>
<evidence type="ECO:0000256" key="2">
    <source>
        <dbReference type="ARBA" id="ARBA00004496"/>
    </source>
</evidence>
<dbReference type="GO" id="GO:0005737">
    <property type="term" value="C:cytoplasm"/>
    <property type="evidence" value="ECO:0007669"/>
    <property type="project" value="UniProtKB-SubCell"/>
</dbReference>
<comment type="caution">
    <text evidence="9">The sequence shown here is derived from an EMBL/GenBank/DDBJ whole genome shotgun (WGS) entry which is preliminary data.</text>
</comment>
<feature type="domain" description="VLIG-type G" evidence="8">
    <location>
        <begin position="745"/>
        <end position="987"/>
    </location>
</feature>
<proteinExistence type="inferred from homology"/>
<dbReference type="Proteomes" id="UP000823561">
    <property type="component" value="Chromosome 11"/>
</dbReference>
<evidence type="ECO:0000313" key="9">
    <source>
        <dbReference type="EMBL" id="KAG5273187.1"/>
    </source>
</evidence>
<evidence type="ECO:0000256" key="6">
    <source>
        <dbReference type="ARBA" id="ARBA00023134"/>
    </source>
</evidence>
<sequence>MLPSLKEQCSIRAQAYLLHTALTVSTNAYIIISPKEKRERLEFIQTQLKSKLSSHIESVIEKNRDDWESLESALHSIIMGKQMSDGSTSVEESVSQLESILMKPLAILSEVQTTDEHNTSVMDKSENTSNFMDLLLKLGLQDSYPKKMTKSNVLVTDRLSLSVKEPTTEKDLSSLYLYKLMTLDYRARYLFVKPEATILNFDPENDDDFFDVDDKSEIVLSSRQAQVHPMDVHMAIFHCSNDFLRQYIFTKLSACQFSLPFLVPNPYTGEVEFPLWALRHIRKSWHSKIQGVSDTCGKYHNRQMFNTPVPIVSFIRLGVSDSNSKSQILNCVISKQRHDMFFHRHCKGSTPDSLLMQGVVEIAWYCPGGKEDDVFDDCVAFLNLHGDAAEYPKQLEFLQAVSTVNVLLLSEHPLSKTAKEVSQKLSKSSVPLICLFSSADRLQQSNNPTKVKLAAKNRNQAKLTEELISSIKHCLTGNKQTVSIEGCCEEARKQQFIIDEDKQSCKDGYALAQTLMCLLKDVNLSNLKERILPLQGKLWHDWCKKDKEQYRLQSKENEGIEEQLSKISAERTNIRKGQLHAATPLNDFMRSFLECLTVPSQFEDTHLYTLQWLRVLLDDLTTDKLGWLEEDYHSTWRKMTSVPKDKGKASVVNSLQTKLDRITDEMAATTVGLQHIMREVGQLYEAVQMCMQDGKNIEQYVTLPKIGVTMLLSGYPFEIMDGDAAHVPLTWIKAVLDELIKSLGDKKVFVLSILGIQSSGKSTLLNTMFGLQFAVSAGRCTRGAFMQLVEVDSSIRNDLGYDFVLIVDTEGLRSPEFSVKTSLNHDNELATFIIGIGDTTVINIMGENPSEMHDILQICVQAFLRMKQVKITPSCIFVHQNVAESSAGDKNVEGRRRLLEKLDDMAQMAAKEENIDDISCFSDVIHFDIETQVFYFKSLLEGDPPMAPPNPSYSQNVLDLKIKLLRAASMQRKCTFSSLSEFKCRVSDLWTALLKENFVFSFKNTVEMMVYSSLENKYGDWSWNLRKYSLSLQAELENQIGSNLIQNVIAADLMGKYDKVYDPLRTEIEKYFTEDKNKETLIKWKANIDKRFESLKDELIDGTIKKCQELLTSKRNRSELDKRKTQYTDELTQQSKRLASTLKDMHLRDEQVMEKFDELWIDWTSQVLNSQPKPKPLNVKAIVESVLLKWFHKQPGIQDKIKRGLFQFDPKKHIQQNTLKMLGDLMFGSPFSRSVEVFKSNVVSAIDEYITAKENKKDFDENFIYEILSNIETKVLAFEGRSESPKFTYEFRVDLSVHLCLTNVTRFQRMHEEFKTANQPLSYLESQRDKYLQSFKNYCKGASSVKIFVDFLCKHITPEVLKAANEKLCQQIADDMKFNNPALNGNRSNLENHILQHLATQENFKMYEEYLDFPKRYFDRFIQEKVDEYRCDTRNLDAIHQEHLQAMKNQLLTASTAVTIEVDEKAGNAHMWLDWFCRNIGHLITIKRDELHCIENEDIGDWQFFKDMMAKSLEEMIKDEKLDVEAVREKPTKNLLQHFEGCWAQCPFCQAVCTNTIPDHDGKHSVKFHRCEALTGCFYDDTDHFSVDFCTTSVNSDKSFFAHTKNKWIHFKTYTDAGDPFDKWSITADGTGQRYWKWFICRFQKEWENRYGFKFRGRGSIPNEWTTITKQSALEELK</sequence>
<evidence type="ECO:0000256" key="7">
    <source>
        <dbReference type="ARBA" id="ARBA00023242"/>
    </source>
</evidence>
<dbReference type="Gene3D" id="3.40.50.300">
    <property type="entry name" value="P-loop containing nucleotide triphosphate hydrolases"/>
    <property type="match status" value="1"/>
</dbReference>
<evidence type="ECO:0000313" key="10">
    <source>
        <dbReference type="Proteomes" id="UP000823561"/>
    </source>
</evidence>
<keyword evidence="6" id="KW-0342">GTP-binding</keyword>
<accession>A0AAV6GIL1</accession>
<dbReference type="SUPFAM" id="SSF52540">
    <property type="entry name" value="P-loop containing nucleoside triphosphate hydrolases"/>
    <property type="match status" value="1"/>
</dbReference>
<evidence type="ECO:0000259" key="8">
    <source>
        <dbReference type="PROSITE" id="PS51717"/>
    </source>
</evidence>